<dbReference type="InterPro" id="IPR041164">
    <property type="entry name" value="LDcluster4"/>
</dbReference>
<dbReference type="EMBL" id="CP003198">
    <property type="protein sequence ID" value="AFM22576.1"/>
    <property type="molecule type" value="Genomic_DNA"/>
</dbReference>
<sequence>MANEAKNKKVVAVMGTSTPSRELFDMAREVGFLLAKNDIAVVCGGMGGVMEAVCLGVSSAGGISVGILPSFRDDPNPYVTIPIGTTFGEARNAIIAAAGGVAIAIGGGFGTLSEIGLALRMGKTVIGLHTWQAFDPEGMSLPVIYVKSPEDAVGRALSFL</sequence>
<reference evidence="2" key="1">
    <citation type="journal article" date="2013" name="Stand. Genomic Sci.">
        <title>Complete genome sequence of the moderate thermophile Anaerobaculum mobile type strain (NGA(T)).</title>
        <authorList>
            <person name="Mavromatis K."/>
            <person name="Stackebrandt E."/>
            <person name="Held B."/>
            <person name="Lapidus A."/>
            <person name="Nolan M."/>
            <person name="Lucas S."/>
            <person name="Hammon N."/>
            <person name="Deshpande S."/>
            <person name="Cheng J.F."/>
            <person name="Tapia R."/>
            <person name="Goodwin L.A."/>
            <person name="Pitluck S."/>
            <person name="Liolios K."/>
            <person name="Pagani I."/>
            <person name="Ivanova N."/>
            <person name="Mikhailova N."/>
            <person name="Huntemann M."/>
            <person name="Pati A."/>
            <person name="Chen A."/>
            <person name="Palaniappan K."/>
            <person name="Land M."/>
            <person name="Rohde M."/>
            <person name="Spring S."/>
            <person name="Goker M."/>
            <person name="Woyke T."/>
            <person name="Detter J.C."/>
            <person name="Bristow J."/>
            <person name="Eisen J.A."/>
            <person name="Markowitz V."/>
            <person name="Hugenholtz P."/>
            <person name="Klenk H.P."/>
            <person name="Kyrpides N.C."/>
        </authorList>
    </citation>
    <scope>NUCLEOTIDE SEQUENCE</scope>
    <source>
        <strain evidence="2">ATCC BAA-54 / DSM 13181 / NGA</strain>
    </source>
</reference>
<dbReference type="eggNOG" id="COG1611">
    <property type="taxonomic scope" value="Bacteria"/>
</dbReference>
<name>I4BZ69_ACEMN</name>
<proteinExistence type="predicted"/>
<dbReference type="KEGG" id="amo:Anamo_1993"/>
<evidence type="ECO:0000313" key="1">
    <source>
        <dbReference type="EMBL" id="AFM22576.1"/>
    </source>
</evidence>
<dbReference type="AlphaFoldDB" id="I4BZ69"/>
<dbReference type="STRING" id="891968.Anamo_1993"/>
<organism evidence="1 2">
    <name type="scientific">Acetomicrobium mobile (strain ATCC BAA-54 / DSM 13181 / JCM 12221 / NGA)</name>
    <name type="common">Anaerobaculum mobile</name>
    <dbReference type="NCBI Taxonomy" id="891968"/>
    <lineage>
        <taxon>Bacteria</taxon>
        <taxon>Thermotogati</taxon>
        <taxon>Synergistota</taxon>
        <taxon>Synergistia</taxon>
        <taxon>Synergistales</taxon>
        <taxon>Acetomicrobiaceae</taxon>
        <taxon>Acetomicrobium</taxon>
    </lineage>
</organism>
<protein>
    <submittedName>
        <fullName evidence="1">TIGR00725 family protein</fullName>
    </submittedName>
</protein>
<dbReference type="InterPro" id="IPR052341">
    <property type="entry name" value="LOG_family_nucleotidases"/>
</dbReference>
<evidence type="ECO:0000313" key="2">
    <source>
        <dbReference type="Proteomes" id="UP000006061"/>
    </source>
</evidence>
<dbReference type="Proteomes" id="UP000006061">
    <property type="component" value="Chromosome"/>
</dbReference>
<dbReference type="InterPro" id="IPR005268">
    <property type="entry name" value="CHP00725"/>
</dbReference>
<accession>I4BZ69</accession>
<dbReference type="GO" id="GO:0005829">
    <property type="term" value="C:cytosol"/>
    <property type="evidence" value="ECO:0007669"/>
    <property type="project" value="TreeGrafter"/>
</dbReference>
<dbReference type="Gene3D" id="3.40.50.450">
    <property type="match status" value="1"/>
</dbReference>
<dbReference type="PANTHER" id="PTHR43393:SF3">
    <property type="entry name" value="LYSINE DECARBOXYLASE-LIKE PROTEIN"/>
    <property type="match status" value="1"/>
</dbReference>
<dbReference type="Pfam" id="PF18306">
    <property type="entry name" value="LDcluster4"/>
    <property type="match status" value="1"/>
</dbReference>
<dbReference type="NCBIfam" id="TIGR00725">
    <property type="entry name" value="TIGR00725 family protein"/>
    <property type="match status" value="1"/>
</dbReference>
<dbReference type="PATRIC" id="fig|891968.3.peg.1978"/>
<keyword evidence="2" id="KW-1185">Reference proteome</keyword>
<gene>
    <name evidence="1" type="ordered locus">Anamo_1993</name>
</gene>
<dbReference type="SUPFAM" id="SSF102405">
    <property type="entry name" value="MCP/YpsA-like"/>
    <property type="match status" value="1"/>
</dbReference>
<dbReference type="PANTHER" id="PTHR43393">
    <property type="entry name" value="CYTOKININ RIBOSIDE 5'-MONOPHOSPHATE PHOSPHORIBOHYDROLASE"/>
    <property type="match status" value="1"/>
</dbReference>
<dbReference type="HOGENOM" id="CLU_107614_1_1_0"/>